<evidence type="ECO:0000313" key="3">
    <source>
        <dbReference type="Proteomes" id="UP000318017"/>
    </source>
</evidence>
<dbReference type="OrthoDB" id="258860at2"/>
<sequence precursor="true">MVRIPPLLVRLFASLLLLSSVGCANLLKSRYAMDDPVYAAKYEVGAEKTDVPGKVKQAIDARFVEGLNGKYLAGGSQWRNATQGLLTGAEWGYEYYPTSWYSSRVGLAGYLGPDDWYAGLDTGARIQLPTRLTPFAGVGMFNGLSTVRADASDDRKDNDEDGSIDEFDEMETNVDGWLSTVYPELGVHWWPVGQARITAYARYLISSEGRALDDWLAGVQFTAFDR</sequence>
<reference evidence="2 3" key="1">
    <citation type="submission" date="2019-02" db="EMBL/GenBank/DDBJ databases">
        <title>Deep-cultivation of Planctomycetes and their phenomic and genomic characterization uncovers novel biology.</title>
        <authorList>
            <person name="Wiegand S."/>
            <person name="Jogler M."/>
            <person name="Boedeker C."/>
            <person name="Pinto D."/>
            <person name="Vollmers J."/>
            <person name="Rivas-Marin E."/>
            <person name="Kohn T."/>
            <person name="Peeters S.H."/>
            <person name="Heuer A."/>
            <person name="Rast P."/>
            <person name="Oberbeckmann S."/>
            <person name="Bunk B."/>
            <person name="Jeske O."/>
            <person name="Meyerdierks A."/>
            <person name="Storesund J.E."/>
            <person name="Kallscheuer N."/>
            <person name="Luecker S."/>
            <person name="Lage O.M."/>
            <person name="Pohl T."/>
            <person name="Merkel B.J."/>
            <person name="Hornburger P."/>
            <person name="Mueller R.-W."/>
            <person name="Bruemmer F."/>
            <person name="Labrenz M."/>
            <person name="Spormann A.M."/>
            <person name="Op den Camp H."/>
            <person name="Overmann J."/>
            <person name="Amann R."/>
            <person name="Jetten M.S.M."/>
            <person name="Mascher T."/>
            <person name="Medema M.H."/>
            <person name="Devos D.P."/>
            <person name="Kaster A.-K."/>
            <person name="Ovreas L."/>
            <person name="Rohde M."/>
            <person name="Galperin M.Y."/>
            <person name="Jogler C."/>
        </authorList>
    </citation>
    <scope>NUCLEOTIDE SEQUENCE [LARGE SCALE GENOMIC DNA]</scope>
    <source>
        <strain evidence="2 3">Q31a</strain>
    </source>
</reference>
<evidence type="ECO:0000313" key="2">
    <source>
        <dbReference type="EMBL" id="QDV27409.1"/>
    </source>
</evidence>
<dbReference type="KEGG" id="ahel:Q31a_57980"/>
<evidence type="ECO:0008006" key="4">
    <source>
        <dbReference type="Google" id="ProtNLM"/>
    </source>
</evidence>
<dbReference type="EMBL" id="CP036298">
    <property type="protein sequence ID" value="QDV27409.1"/>
    <property type="molecule type" value="Genomic_DNA"/>
</dbReference>
<feature type="chain" id="PRO_5021873546" description="Lipoprotein" evidence="1">
    <location>
        <begin position="25"/>
        <end position="226"/>
    </location>
</feature>
<name>A0A518GFN7_9BACT</name>
<dbReference type="AlphaFoldDB" id="A0A518GFN7"/>
<keyword evidence="3" id="KW-1185">Reference proteome</keyword>
<dbReference type="RefSeq" id="WP_145084762.1">
    <property type="nucleotide sequence ID" value="NZ_CP036298.1"/>
</dbReference>
<proteinExistence type="predicted"/>
<protein>
    <recommendedName>
        <fullName evidence="4">Lipoprotein</fullName>
    </recommendedName>
</protein>
<feature type="signal peptide" evidence="1">
    <location>
        <begin position="1"/>
        <end position="24"/>
    </location>
</feature>
<keyword evidence="1" id="KW-0732">Signal</keyword>
<dbReference type="Proteomes" id="UP000318017">
    <property type="component" value="Chromosome"/>
</dbReference>
<organism evidence="2 3">
    <name type="scientific">Aureliella helgolandensis</name>
    <dbReference type="NCBI Taxonomy" id="2527968"/>
    <lineage>
        <taxon>Bacteria</taxon>
        <taxon>Pseudomonadati</taxon>
        <taxon>Planctomycetota</taxon>
        <taxon>Planctomycetia</taxon>
        <taxon>Pirellulales</taxon>
        <taxon>Pirellulaceae</taxon>
        <taxon>Aureliella</taxon>
    </lineage>
</organism>
<gene>
    <name evidence="2" type="ORF">Q31a_57980</name>
</gene>
<evidence type="ECO:0000256" key="1">
    <source>
        <dbReference type="SAM" id="SignalP"/>
    </source>
</evidence>
<accession>A0A518GFN7</accession>
<dbReference type="PROSITE" id="PS51257">
    <property type="entry name" value="PROKAR_LIPOPROTEIN"/>
    <property type="match status" value="1"/>
</dbReference>